<dbReference type="OrthoDB" id="1628901at2"/>
<keyword evidence="5" id="KW-0997">Cell inner membrane</keyword>
<feature type="region of interest" description="Disordered" evidence="10">
    <location>
        <begin position="46"/>
        <end position="89"/>
    </location>
</feature>
<keyword evidence="8" id="KW-1133">Transmembrane helix</keyword>
<dbReference type="InterPro" id="IPR006260">
    <property type="entry name" value="TonB/TolA_C"/>
</dbReference>
<keyword evidence="3" id="KW-0813">Transport</keyword>
<keyword evidence="13" id="KW-1185">Reference proteome</keyword>
<dbReference type="PANTHER" id="PTHR33446:SF14">
    <property type="entry name" value="PROTEIN TONB"/>
    <property type="match status" value="1"/>
</dbReference>
<dbReference type="GO" id="GO:0005886">
    <property type="term" value="C:plasma membrane"/>
    <property type="evidence" value="ECO:0007669"/>
    <property type="project" value="UniProtKB-SubCell"/>
</dbReference>
<evidence type="ECO:0000256" key="8">
    <source>
        <dbReference type="ARBA" id="ARBA00022989"/>
    </source>
</evidence>
<dbReference type="RefSeq" id="WP_142905120.1">
    <property type="nucleotide sequence ID" value="NZ_ML660095.1"/>
</dbReference>
<keyword evidence="4" id="KW-1003">Cell membrane</keyword>
<keyword evidence="7" id="KW-0653">Protein transport</keyword>
<evidence type="ECO:0000256" key="7">
    <source>
        <dbReference type="ARBA" id="ARBA00022927"/>
    </source>
</evidence>
<dbReference type="AlphaFoldDB" id="A0A545TKA5"/>
<evidence type="ECO:0000256" key="3">
    <source>
        <dbReference type="ARBA" id="ARBA00022448"/>
    </source>
</evidence>
<comment type="subcellular location">
    <subcellularLocation>
        <location evidence="1">Cell inner membrane</location>
        <topology evidence="1">Single-pass membrane protein</topology>
        <orientation evidence="1">Periplasmic side</orientation>
    </subcellularLocation>
</comment>
<dbReference type="InterPro" id="IPR051045">
    <property type="entry name" value="TonB-dependent_transducer"/>
</dbReference>
<reference evidence="12 13" key="1">
    <citation type="submission" date="2019-06" db="EMBL/GenBank/DDBJ databases">
        <title>Whole genome sequence for Cellvibrionaceae sp. R142.</title>
        <authorList>
            <person name="Wang G."/>
        </authorList>
    </citation>
    <scope>NUCLEOTIDE SEQUENCE [LARGE SCALE GENOMIC DNA]</scope>
    <source>
        <strain evidence="12 13">R142</strain>
    </source>
</reference>
<evidence type="ECO:0000256" key="9">
    <source>
        <dbReference type="ARBA" id="ARBA00023136"/>
    </source>
</evidence>
<dbReference type="InterPro" id="IPR037682">
    <property type="entry name" value="TonB_C"/>
</dbReference>
<dbReference type="GO" id="GO:0015031">
    <property type="term" value="P:protein transport"/>
    <property type="evidence" value="ECO:0007669"/>
    <property type="project" value="UniProtKB-KW"/>
</dbReference>
<accession>A0A545TKA5</accession>
<protein>
    <submittedName>
        <fullName evidence="12">Energy transducer TonB</fullName>
    </submittedName>
</protein>
<evidence type="ECO:0000256" key="4">
    <source>
        <dbReference type="ARBA" id="ARBA00022475"/>
    </source>
</evidence>
<comment type="caution">
    <text evidence="12">The sequence shown here is derived from an EMBL/GenBank/DDBJ whole genome shotgun (WGS) entry which is preliminary data.</text>
</comment>
<evidence type="ECO:0000256" key="1">
    <source>
        <dbReference type="ARBA" id="ARBA00004383"/>
    </source>
</evidence>
<evidence type="ECO:0000256" key="10">
    <source>
        <dbReference type="SAM" id="MobiDB-lite"/>
    </source>
</evidence>
<evidence type="ECO:0000313" key="13">
    <source>
        <dbReference type="Proteomes" id="UP000319732"/>
    </source>
</evidence>
<feature type="domain" description="TonB C-terminal" evidence="11">
    <location>
        <begin position="110"/>
        <end position="207"/>
    </location>
</feature>
<dbReference type="Proteomes" id="UP000319732">
    <property type="component" value="Unassembled WGS sequence"/>
</dbReference>
<dbReference type="PANTHER" id="PTHR33446">
    <property type="entry name" value="PROTEIN TONB-RELATED"/>
    <property type="match status" value="1"/>
</dbReference>
<name>A0A545TKA5_9GAMM</name>
<dbReference type="SUPFAM" id="SSF74653">
    <property type="entry name" value="TolA/TonB C-terminal domain"/>
    <property type="match status" value="1"/>
</dbReference>
<evidence type="ECO:0000256" key="2">
    <source>
        <dbReference type="ARBA" id="ARBA00006555"/>
    </source>
</evidence>
<dbReference type="GO" id="GO:0055085">
    <property type="term" value="P:transmembrane transport"/>
    <property type="evidence" value="ECO:0007669"/>
    <property type="project" value="InterPro"/>
</dbReference>
<sequence length="207" mass="22504">MNVARLITAGALALATTFGLLFLMHTLIAANMGEPEEVEERKIADITMPETEIETQYDTEKPDKPEDPEEPPPDLPEPEFDTPDVNPDALNMSAPRIAANLKVGGIGGFSSDGEYLPIVKVQPRYPNRALSRGIEGYVIVEFTVTKSGAVRDPVVIEAVDTRGNPTTIFNSSALKAALKFKYKPRVIDGEPVEVPGVRNKITFAIAK</sequence>
<dbReference type="EMBL" id="VHSG01000014">
    <property type="protein sequence ID" value="TQV77637.1"/>
    <property type="molecule type" value="Genomic_DNA"/>
</dbReference>
<keyword evidence="6" id="KW-0812">Transmembrane</keyword>
<proteinExistence type="inferred from homology"/>
<keyword evidence="9" id="KW-0472">Membrane</keyword>
<gene>
    <name evidence="12" type="ORF">FKG94_14935</name>
</gene>
<dbReference type="NCBIfam" id="TIGR01352">
    <property type="entry name" value="tonB_Cterm"/>
    <property type="match status" value="1"/>
</dbReference>
<evidence type="ECO:0000256" key="6">
    <source>
        <dbReference type="ARBA" id="ARBA00022692"/>
    </source>
</evidence>
<comment type="similarity">
    <text evidence="2">Belongs to the TonB family.</text>
</comment>
<dbReference type="PROSITE" id="PS52015">
    <property type="entry name" value="TONB_CTD"/>
    <property type="match status" value="1"/>
</dbReference>
<feature type="compositionally biased region" description="Acidic residues" evidence="10">
    <location>
        <begin position="66"/>
        <end position="82"/>
    </location>
</feature>
<evidence type="ECO:0000259" key="11">
    <source>
        <dbReference type="PROSITE" id="PS52015"/>
    </source>
</evidence>
<evidence type="ECO:0000313" key="12">
    <source>
        <dbReference type="EMBL" id="TQV77637.1"/>
    </source>
</evidence>
<dbReference type="Gene3D" id="3.30.1150.10">
    <property type="match status" value="1"/>
</dbReference>
<dbReference type="Pfam" id="PF03544">
    <property type="entry name" value="TonB_C"/>
    <property type="match status" value="1"/>
</dbReference>
<evidence type="ECO:0000256" key="5">
    <source>
        <dbReference type="ARBA" id="ARBA00022519"/>
    </source>
</evidence>
<organism evidence="12 13">
    <name type="scientific">Exilibacterium tricleocarpae</name>
    <dbReference type="NCBI Taxonomy" id="2591008"/>
    <lineage>
        <taxon>Bacteria</taxon>
        <taxon>Pseudomonadati</taxon>
        <taxon>Pseudomonadota</taxon>
        <taxon>Gammaproteobacteria</taxon>
        <taxon>Cellvibrionales</taxon>
        <taxon>Cellvibrionaceae</taxon>
        <taxon>Exilibacterium</taxon>
    </lineage>
</organism>